<keyword evidence="4 6" id="KW-0238">DNA-binding</keyword>
<gene>
    <name evidence="8" type="ORF">CONCODRAFT_78767</name>
</gene>
<keyword evidence="9" id="KW-1185">Reference proteome</keyword>
<reference evidence="8 9" key="1">
    <citation type="journal article" date="2015" name="Genome Biol. Evol.">
        <title>Phylogenomic analyses indicate that early fungi evolved digesting cell walls of algal ancestors of land plants.</title>
        <authorList>
            <person name="Chang Y."/>
            <person name="Wang S."/>
            <person name="Sekimoto S."/>
            <person name="Aerts A.L."/>
            <person name="Choi C."/>
            <person name="Clum A."/>
            <person name="LaButti K.M."/>
            <person name="Lindquist E.A."/>
            <person name="Yee Ngan C."/>
            <person name="Ohm R.A."/>
            <person name="Salamov A.A."/>
            <person name="Grigoriev I.V."/>
            <person name="Spatafora J.W."/>
            <person name="Berbee M.L."/>
        </authorList>
    </citation>
    <scope>NUCLEOTIDE SEQUENCE [LARGE SCALE GENOMIC DNA]</scope>
    <source>
        <strain evidence="8 9">NRRL 28638</strain>
    </source>
</reference>
<dbReference type="GO" id="GO:0006261">
    <property type="term" value="P:DNA-templated DNA replication"/>
    <property type="evidence" value="ECO:0007669"/>
    <property type="project" value="InterPro"/>
</dbReference>
<sequence>MSSQSGYSISTSLIHRIFTKQNQLLLSSESVNYIVQHFKQPNNDTDINKKLIIWAQKCKELLDTTTIIQPSDLERVQRQLGTLLSVGDQGEMIVSESWGDHVDVSNLLKVIDAYNMTKSTYDPLKKQLIKDLKPTSILSGPDSRHQMYHDRYYSIYTRLDQNNVPKRLKRQGTQFLNSTKSILGRSTGRFTLFGMLTIIDNSIHLQDPDGFIPLSFENCEPTEDLFTDHCMVLIHGQLDPDKLFSVEKIEFPSHEFTKPHTLPPSHPYHPSNQPPFSLSQGQIELIQEQSSDVYMIVISDFFLDQQKTIDDFQTLLTNINQSTSTFPTVPLAFILCGNFISNPINSNSSSVSNYASGFSRLAQCLSKFPKICSWSHFIFIPGPNDFNISPAIPHAPLLNYLVKPLKEILRNTHFTTNPTKILFCKRELNIYRQDLSQQIHRNQLIQLGKGTGDRNHFSQINLLKTISQGGHLSPIPINCQPIHPDFDHSLRLDYLPDILILPDSNTPYTIPTDYCLYGNPGSFSNGGDFMVYFPKDNQCDLKNVNSV</sequence>
<dbReference type="GO" id="GO:0008622">
    <property type="term" value="C:epsilon DNA polymerase complex"/>
    <property type="evidence" value="ECO:0007669"/>
    <property type="project" value="UniProtKB-UniRule"/>
</dbReference>
<dbReference type="PANTHER" id="PTHR12708:SF0">
    <property type="entry name" value="DNA POLYMERASE EPSILON SUBUNIT 2"/>
    <property type="match status" value="1"/>
</dbReference>
<comment type="subcellular location">
    <subcellularLocation>
        <location evidence="1 6">Nucleus</location>
    </subcellularLocation>
</comment>
<dbReference type="PIRSF" id="PIRSF000799">
    <property type="entry name" value="DNA_pol_eps_2"/>
    <property type="match status" value="1"/>
</dbReference>
<keyword evidence="5 6" id="KW-0539">Nucleus</keyword>
<evidence type="ECO:0000256" key="1">
    <source>
        <dbReference type="ARBA" id="ARBA00004123"/>
    </source>
</evidence>
<evidence type="ECO:0000256" key="6">
    <source>
        <dbReference type="PIRNR" id="PIRNR000799"/>
    </source>
</evidence>
<accession>A0A137P6F9</accession>
<dbReference type="STRING" id="796925.A0A137P6F9"/>
<dbReference type="EMBL" id="KQ964498">
    <property type="protein sequence ID" value="KXN70588.1"/>
    <property type="molecule type" value="Genomic_DNA"/>
</dbReference>
<proteinExistence type="inferred from homology"/>
<dbReference type="InterPro" id="IPR016266">
    <property type="entry name" value="POLE2"/>
</dbReference>
<feature type="domain" description="DNA polymerase alpha/delta/epsilon subunit B" evidence="7">
    <location>
        <begin position="296"/>
        <end position="508"/>
    </location>
</feature>
<dbReference type="Proteomes" id="UP000070444">
    <property type="component" value="Unassembled WGS sequence"/>
</dbReference>
<evidence type="ECO:0000256" key="3">
    <source>
        <dbReference type="ARBA" id="ARBA00022705"/>
    </source>
</evidence>
<evidence type="ECO:0000256" key="5">
    <source>
        <dbReference type="ARBA" id="ARBA00023242"/>
    </source>
</evidence>
<organism evidence="8 9">
    <name type="scientific">Conidiobolus coronatus (strain ATCC 28846 / CBS 209.66 / NRRL 28638)</name>
    <name type="common">Delacroixia coronata</name>
    <dbReference type="NCBI Taxonomy" id="796925"/>
    <lineage>
        <taxon>Eukaryota</taxon>
        <taxon>Fungi</taxon>
        <taxon>Fungi incertae sedis</taxon>
        <taxon>Zoopagomycota</taxon>
        <taxon>Entomophthoromycotina</taxon>
        <taxon>Entomophthoromycetes</taxon>
        <taxon>Entomophthorales</taxon>
        <taxon>Ancylistaceae</taxon>
        <taxon>Conidiobolus</taxon>
    </lineage>
</organism>
<protein>
    <recommendedName>
        <fullName evidence="6">DNA polymerase epsilon subunit</fullName>
    </recommendedName>
    <alternativeName>
        <fullName evidence="6">DNA polymerase II subunit 2</fullName>
    </alternativeName>
</protein>
<evidence type="ECO:0000313" key="9">
    <source>
        <dbReference type="Proteomes" id="UP000070444"/>
    </source>
</evidence>
<evidence type="ECO:0000259" key="7">
    <source>
        <dbReference type="Pfam" id="PF04042"/>
    </source>
</evidence>
<dbReference type="InterPro" id="IPR007185">
    <property type="entry name" value="DNA_pol_a/d/e_bsu"/>
</dbReference>
<evidence type="ECO:0000256" key="2">
    <source>
        <dbReference type="ARBA" id="ARBA00009560"/>
    </source>
</evidence>
<evidence type="ECO:0000313" key="8">
    <source>
        <dbReference type="EMBL" id="KXN70588.1"/>
    </source>
</evidence>
<dbReference type="OrthoDB" id="10254730at2759"/>
<comment type="similarity">
    <text evidence="2 6">Belongs to the DNA polymerase epsilon subunit B family.</text>
</comment>
<dbReference type="GO" id="GO:0003677">
    <property type="term" value="F:DNA binding"/>
    <property type="evidence" value="ECO:0007669"/>
    <property type="project" value="UniProtKB-UniRule"/>
</dbReference>
<comment type="function">
    <text evidence="6">Participates in DNA repair and in chromosomal DNA replication.</text>
</comment>
<dbReference type="GO" id="GO:0042276">
    <property type="term" value="P:error-prone translesion synthesis"/>
    <property type="evidence" value="ECO:0007669"/>
    <property type="project" value="TreeGrafter"/>
</dbReference>
<keyword evidence="3 6" id="KW-0235">DNA replication</keyword>
<dbReference type="Gene3D" id="3.60.21.60">
    <property type="match status" value="1"/>
</dbReference>
<dbReference type="Pfam" id="PF04042">
    <property type="entry name" value="DNA_pol_E_B"/>
    <property type="match status" value="1"/>
</dbReference>
<evidence type="ECO:0000256" key="4">
    <source>
        <dbReference type="ARBA" id="ARBA00023125"/>
    </source>
</evidence>
<dbReference type="OMA" id="FFCEGCF"/>
<name>A0A137P6F9_CONC2</name>
<dbReference type="PANTHER" id="PTHR12708">
    <property type="entry name" value="DNA POLYMERASE EPSILON SUBUNIT B"/>
    <property type="match status" value="1"/>
</dbReference>
<dbReference type="AlphaFoldDB" id="A0A137P6F9"/>